<keyword evidence="6 8" id="KW-1133">Transmembrane helix</keyword>
<evidence type="ECO:0000256" key="8">
    <source>
        <dbReference type="SAM" id="Phobius"/>
    </source>
</evidence>
<dbReference type="InterPro" id="IPR000917">
    <property type="entry name" value="Sulfatase_N"/>
</dbReference>
<evidence type="ECO:0000256" key="2">
    <source>
        <dbReference type="ARBA" id="ARBA00022475"/>
    </source>
</evidence>
<dbReference type="GO" id="GO:0016776">
    <property type="term" value="F:phosphotransferase activity, phosphate group as acceptor"/>
    <property type="evidence" value="ECO:0007669"/>
    <property type="project" value="TreeGrafter"/>
</dbReference>
<evidence type="ECO:0000256" key="5">
    <source>
        <dbReference type="ARBA" id="ARBA00022692"/>
    </source>
</evidence>
<dbReference type="PANTHER" id="PTHR30443">
    <property type="entry name" value="INNER MEMBRANE PROTEIN"/>
    <property type="match status" value="1"/>
</dbReference>
<evidence type="ECO:0000256" key="4">
    <source>
        <dbReference type="ARBA" id="ARBA00022679"/>
    </source>
</evidence>
<evidence type="ECO:0000256" key="3">
    <source>
        <dbReference type="ARBA" id="ARBA00022519"/>
    </source>
</evidence>
<dbReference type="InterPro" id="IPR012549">
    <property type="entry name" value="EptA-like_N"/>
</dbReference>
<keyword evidence="4 11" id="KW-0808">Transferase</keyword>
<dbReference type="PANTHER" id="PTHR30443:SF0">
    <property type="entry name" value="PHOSPHOETHANOLAMINE TRANSFERASE EPTA"/>
    <property type="match status" value="1"/>
</dbReference>
<protein>
    <submittedName>
        <fullName evidence="11">Putative phosphatidylethanolamine transferase Mcr-1</fullName>
        <ecNumber evidence="11">2.7.-.-</ecNumber>
    </submittedName>
</protein>
<reference evidence="11" key="1">
    <citation type="journal article" date="2017" name="Appl. Environ. Microbiol.">
        <title>Molecular characterization of an Endozoicomonas-like organism causing infection in king scallop Pecten maximus L.</title>
        <authorList>
            <person name="Cano I."/>
            <person name="van Aerle R."/>
            <person name="Ross S."/>
            <person name="Verner-Jeffreys D.W."/>
            <person name="Paley R.K."/>
            <person name="Rimmer G."/>
            <person name="Ryder D."/>
            <person name="Hooper P."/>
            <person name="Stone D."/>
            <person name="Feist S.W."/>
        </authorList>
    </citation>
    <scope>NUCLEOTIDE SEQUENCE</scope>
</reference>
<dbReference type="GO" id="GO:0005886">
    <property type="term" value="C:plasma membrane"/>
    <property type="evidence" value="ECO:0007669"/>
    <property type="project" value="UniProtKB-SubCell"/>
</dbReference>
<evidence type="ECO:0000259" key="9">
    <source>
        <dbReference type="Pfam" id="PF00884"/>
    </source>
</evidence>
<dbReference type="CDD" id="cd16017">
    <property type="entry name" value="LptA"/>
    <property type="match status" value="1"/>
</dbReference>
<gene>
    <name evidence="11" type="primary">mcr1</name>
    <name evidence="11" type="ORF">CI610_00701</name>
</gene>
<dbReference type="SUPFAM" id="SSF53649">
    <property type="entry name" value="Alkaline phosphatase-like"/>
    <property type="match status" value="1"/>
</dbReference>
<evidence type="ECO:0000259" key="10">
    <source>
        <dbReference type="Pfam" id="PF08019"/>
    </source>
</evidence>
<feature type="domain" description="Phosphoethanolamine transferase N-terminal" evidence="10">
    <location>
        <begin position="55"/>
        <end position="199"/>
    </location>
</feature>
<evidence type="ECO:0000256" key="7">
    <source>
        <dbReference type="ARBA" id="ARBA00023136"/>
    </source>
</evidence>
<feature type="transmembrane region" description="Helical" evidence="8">
    <location>
        <begin position="147"/>
        <end position="168"/>
    </location>
</feature>
<comment type="subcellular location">
    <subcellularLocation>
        <location evidence="1">Cell inner membrane</location>
        <topology evidence="1">Multi-pass membrane protein</topology>
    </subcellularLocation>
</comment>
<feature type="domain" description="Sulfatase N-terminal" evidence="9">
    <location>
        <begin position="229"/>
        <end position="513"/>
    </location>
</feature>
<feature type="transmembrane region" description="Helical" evidence="8">
    <location>
        <begin position="114"/>
        <end position="135"/>
    </location>
</feature>
<sequence length="535" mass="59795">MIPNQVITKITLILCASLFIVGTGNLSFFTAIIDTYGSTGNSLFMLSLAAFLFGTIVLLSGLLNLILPARIVITLFLLISAASSYFMDTFSTIIDEGMIVNITQTDMAESSDLISSAFLLRILLLFALPCTFVWFFSLKKTPHLRSFLSALTTAILGLLIIAASALPFTDKYTVFFREYKAIRYHANPVYPIYAAAQLAIDTFSTPVSEEFITVARHVTKQHNLGKPRLLIFVVGETVRAANFSLNGYSDNNTTPQLSQETNLINYSKIQACGTATATSVPCMFSFSNREQFNRAKAPYTENVLDVLQRADVNVLWRDNNSSSKGVADRLPYEDFTLPENNPVCDIETRDIGMLSGLQDYVDHHSGDTIIVLHQKGSHGPAYHKRYPKEFEKFTPVCYSSDLSTCTSKEIINAYDNSVLYTDYFLSQVIRFLENNSSPYQTSMLYVSDHGESLGEKGIYLHGAPYMIAPDMQKHVPLVFWSDPSSNIDYKNSLKLKDQPNSHDAITLTLLQIFSIESDVYDKLKGIKSLIHIRKQ</sequence>
<dbReference type="Gene3D" id="3.40.720.10">
    <property type="entry name" value="Alkaline Phosphatase, subunit A"/>
    <property type="match status" value="1"/>
</dbReference>
<feature type="transmembrane region" description="Helical" evidence="8">
    <location>
        <begin position="45"/>
        <end position="67"/>
    </location>
</feature>
<dbReference type="Pfam" id="PF00884">
    <property type="entry name" value="Sulfatase"/>
    <property type="match status" value="1"/>
</dbReference>
<keyword evidence="3" id="KW-0997">Cell inner membrane</keyword>
<dbReference type="NCBIfam" id="NF028537">
    <property type="entry name" value="P_eth_NH2_trans"/>
    <property type="match status" value="1"/>
</dbReference>
<name>A0A2H9TAQ8_9ZZZZ</name>
<organism evidence="11">
    <name type="scientific">invertebrate metagenome</name>
    <dbReference type="NCBI Taxonomy" id="1711999"/>
    <lineage>
        <taxon>unclassified sequences</taxon>
        <taxon>metagenomes</taxon>
        <taxon>organismal metagenomes</taxon>
    </lineage>
</organism>
<comment type="caution">
    <text evidence="11">The sequence shown here is derived from an EMBL/GenBank/DDBJ whole genome shotgun (WGS) entry which is preliminary data.</text>
</comment>
<keyword evidence="5 8" id="KW-0812">Transmembrane</keyword>
<accession>A0A2H9TAQ8</accession>
<dbReference type="EC" id="2.7.-.-" evidence="11"/>
<feature type="transmembrane region" description="Helical" evidence="8">
    <location>
        <begin position="12"/>
        <end position="33"/>
    </location>
</feature>
<proteinExistence type="predicted"/>
<dbReference type="InterPro" id="IPR017850">
    <property type="entry name" value="Alkaline_phosphatase_core_sf"/>
</dbReference>
<keyword evidence="7 8" id="KW-0472">Membrane</keyword>
<dbReference type="InterPro" id="IPR058130">
    <property type="entry name" value="PEA_transf_C"/>
</dbReference>
<dbReference type="Pfam" id="PF08019">
    <property type="entry name" value="EptA_B_N"/>
    <property type="match status" value="1"/>
</dbReference>
<dbReference type="EMBL" id="NSIT01000022">
    <property type="protein sequence ID" value="PJE80322.1"/>
    <property type="molecule type" value="Genomic_DNA"/>
</dbReference>
<evidence type="ECO:0000256" key="1">
    <source>
        <dbReference type="ARBA" id="ARBA00004429"/>
    </source>
</evidence>
<feature type="transmembrane region" description="Helical" evidence="8">
    <location>
        <begin position="74"/>
        <end position="94"/>
    </location>
</feature>
<evidence type="ECO:0000256" key="6">
    <source>
        <dbReference type="ARBA" id="ARBA00022989"/>
    </source>
</evidence>
<dbReference type="GO" id="GO:0009244">
    <property type="term" value="P:lipopolysaccharide core region biosynthetic process"/>
    <property type="evidence" value="ECO:0007669"/>
    <property type="project" value="TreeGrafter"/>
</dbReference>
<dbReference type="AlphaFoldDB" id="A0A2H9TAQ8"/>
<dbReference type="InterPro" id="IPR040423">
    <property type="entry name" value="PEA_transferase"/>
</dbReference>
<keyword evidence="2" id="KW-1003">Cell membrane</keyword>
<evidence type="ECO:0000313" key="11">
    <source>
        <dbReference type="EMBL" id="PJE80322.1"/>
    </source>
</evidence>